<keyword evidence="1" id="KW-0472">Membrane</keyword>
<keyword evidence="3" id="KW-1185">Reference proteome</keyword>
<proteinExistence type="predicted"/>
<reference evidence="2 3" key="1">
    <citation type="submission" date="2024-10" db="EMBL/GenBank/DDBJ databases">
        <title>The Natural Products Discovery Center: Release of the First 8490 Sequenced Strains for Exploring Actinobacteria Biosynthetic Diversity.</title>
        <authorList>
            <person name="Kalkreuter E."/>
            <person name="Kautsar S.A."/>
            <person name="Yang D."/>
            <person name="Bader C.D."/>
            <person name="Teijaro C.N."/>
            <person name="Fluegel L."/>
            <person name="Davis C.M."/>
            <person name="Simpson J.R."/>
            <person name="Lauterbach L."/>
            <person name="Steele A.D."/>
            <person name="Gui C."/>
            <person name="Meng S."/>
            <person name="Li G."/>
            <person name="Viehrig K."/>
            <person name="Ye F."/>
            <person name="Su P."/>
            <person name="Kiefer A.F."/>
            <person name="Nichols A."/>
            <person name="Cepeda A.J."/>
            <person name="Yan W."/>
            <person name="Fan B."/>
            <person name="Jiang Y."/>
            <person name="Adhikari A."/>
            <person name="Zheng C.-J."/>
            <person name="Schuster L."/>
            <person name="Cowan T.M."/>
            <person name="Smanski M.J."/>
            <person name="Chevrette M.G."/>
            <person name="De Carvalho L.P.S."/>
            <person name="Shen B."/>
        </authorList>
    </citation>
    <scope>NUCLEOTIDE SEQUENCE [LARGE SCALE GENOMIC DNA]</scope>
    <source>
        <strain evidence="2 3">NPDC049503</strain>
    </source>
</reference>
<comment type="caution">
    <text evidence="2">The sequence shown here is derived from an EMBL/GenBank/DDBJ whole genome shotgun (WGS) entry which is preliminary data.</text>
</comment>
<protein>
    <submittedName>
        <fullName evidence="2">Uncharacterized protein</fullName>
    </submittedName>
</protein>
<dbReference type="EMBL" id="JBITMB010000006">
    <property type="protein sequence ID" value="MFI7443754.1"/>
    <property type="molecule type" value="Genomic_DNA"/>
</dbReference>
<accession>A0ABW8AAG5</accession>
<gene>
    <name evidence="2" type="ORF">ACIBP5_27605</name>
</gene>
<feature type="transmembrane region" description="Helical" evidence="1">
    <location>
        <begin position="18"/>
        <end position="37"/>
    </location>
</feature>
<evidence type="ECO:0000313" key="3">
    <source>
        <dbReference type="Proteomes" id="UP001612928"/>
    </source>
</evidence>
<keyword evidence="1" id="KW-1133">Transmembrane helix</keyword>
<evidence type="ECO:0000313" key="2">
    <source>
        <dbReference type="EMBL" id="MFI7443754.1"/>
    </source>
</evidence>
<sequence>MADQFDVIESGRRGHRRWIGLVVVAVLVAVPVVGLVVSREPEAPLPRAAVPEPIRSMRTLSNAPNALYPKPRVKGDDEIVRVVFPDGTRGEVRYPAGLELDRLGVRPFRGVWIDGAYRRLTAPYGGEAEVSKGGPPIRSLTSNVQLWPRQPGSGAYGQVLLFAFGPWRMALYDRFDGLTFEQRMAAAERLRGRVTKDGYLVLSGGGPVRLAEPGDVAQGDPVGPQLWFGSVVGDMVAVIPLPGCAKGSQVPEMMERGRRPARAACHDGVQVAATGGREFVERAVKEIRITLK</sequence>
<organism evidence="2 3">
    <name type="scientific">Nonomuraea indica</name>
    <dbReference type="NCBI Taxonomy" id="1581193"/>
    <lineage>
        <taxon>Bacteria</taxon>
        <taxon>Bacillati</taxon>
        <taxon>Actinomycetota</taxon>
        <taxon>Actinomycetes</taxon>
        <taxon>Streptosporangiales</taxon>
        <taxon>Streptosporangiaceae</taxon>
        <taxon>Nonomuraea</taxon>
    </lineage>
</organism>
<dbReference type="RefSeq" id="WP_397023909.1">
    <property type="nucleotide sequence ID" value="NZ_JBITMB010000006.1"/>
</dbReference>
<dbReference type="Proteomes" id="UP001612928">
    <property type="component" value="Unassembled WGS sequence"/>
</dbReference>
<keyword evidence="1" id="KW-0812">Transmembrane</keyword>
<name>A0ABW8AAG5_9ACTN</name>
<evidence type="ECO:0000256" key="1">
    <source>
        <dbReference type="SAM" id="Phobius"/>
    </source>
</evidence>